<name>A0ABT6I5X8_9GAMM</name>
<dbReference type="CDD" id="cd16328">
    <property type="entry name" value="RseA_N"/>
    <property type="match status" value="1"/>
</dbReference>
<proteinExistence type="predicted"/>
<evidence type="ECO:0000313" key="3">
    <source>
        <dbReference type="Proteomes" id="UP001162135"/>
    </source>
</evidence>
<gene>
    <name evidence="2" type="ORF">CUR86_11750</name>
</gene>
<dbReference type="PANTHER" id="PTHR38104">
    <property type="match status" value="1"/>
</dbReference>
<dbReference type="InterPro" id="IPR036147">
    <property type="entry name" value="Anti-sigma_E_RseA_N_sf"/>
</dbReference>
<feature type="domain" description="Anti sigma-E protein RseA N-terminal" evidence="1">
    <location>
        <begin position="5"/>
        <end position="78"/>
    </location>
</feature>
<accession>A0ABT6I5X8</accession>
<evidence type="ECO:0000259" key="1">
    <source>
        <dbReference type="Pfam" id="PF03872"/>
    </source>
</evidence>
<reference evidence="2" key="1">
    <citation type="journal article" date="2015" name="Antonie Van Leeuwenhoek">
        <title>Comparative 16S rRNA signatures and multilocus sequence analysis for the genus Salinicola and description of Salinicola acroporae sp. nov., isolated from coral Acropora digitifera.</title>
        <authorList>
            <person name="Lepcha R.T."/>
            <person name="Poddar A."/>
            <person name="Schumann P."/>
            <person name="Das S.K."/>
        </authorList>
    </citation>
    <scope>NUCLEOTIDE SEQUENCE</scope>
    <source>
        <strain evidence="2">S4-41</strain>
    </source>
</reference>
<dbReference type="InterPro" id="IPR005572">
    <property type="entry name" value="Anti-sigma_E_RseA_N"/>
</dbReference>
<dbReference type="RefSeq" id="WP_110716501.1">
    <property type="nucleotide sequence ID" value="NZ_PGFS01000001.1"/>
</dbReference>
<organism evidence="2 3">
    <name type="scientific">Salinicola acroporae</name>
    <dbReference type="NCBI Taxonomy" id="1541440"/>
    <lineage>
        <taxon>Bacteria</taxon>
        <taxon>Pseudomonadati</taxon>
        <taxon>Pseudomonadota</taxon>
        <taxon>Gammaproteobacteria</taxon>
        <taxon>Oceanospirillales</taxon>
        <taxon>Halomonadaceae</taxon>
        <taxon>Salinicola</taxon>
    </lineage>
</organism>
<dbReference type="EMBL" id="PGFS01000001">
    <property type="protein sequence ID" value="MDH4573056.1"/>
    <property type="molecule type" value="Genomic_DNA"/>
</dbReference>
<dbReference type="Proteomes" id="UP001162135">
    <property type="component" value="Unassembled WGS sequence"/>
</dbReference>
<keyword evidence="3" id="KW-1185">Reference proteome</keyword>
<sequence>MKQLHESFSALMDDEADEFDLRRVLKTLGTSSQESDTWRRYHLARSMMRRERDAIVDVDISGDVMAALADEPVPVQEPAGQAGKRHGFSMMGGAAVAAAVSLMVITGVQVYNGRFEGDTTTASDVAASGGSASRAGDVETSLAADTMSGGQGGAMQASMQAPVSSGLPYSLGGGGPGSGNGVMTVGEQVMQPMFLSPNARQSPNVDLEQAQTLQSYLERHSVGAAYSTGDNWMPLLRTPGSLSAQAGGAGATETR</sequence>
<evidence type="ECO:0000313" key="2">
    <source>
        <dbReference type="EMBL" id="MDH4573056.1"/>
    </source>
</evidence>
<dbReference type="Pfam" id="PF03872">
    <property type="entry name" value="RseA_N"/>
    <property type="match status" value="1"/>
</dbReference>
<dbReference type="SUPFAM" id="SSF89069">
    <property type="entry name" value="N-terminal, cytoplasmic domain of anti-sigmaE factor RseA"/>
    <property type="match status" value="1"/>
</dbReference>
<protein>
    <submittedName>
        <fullName evidence="2">Anti-sigma factor</fullName>
    </submittedName>
</protein>
<dbReference type="InterPro" id="IPR052383">
    <property type="entry name" value="Anti-sigma-E_RseA-like"/>
</dbReference>
<dbReference type="PANTHER" id="PTHR38104:SF1">
    <property type="entry name" value="ANTI-SIGMA-E FACTOR RSEA"/>
    <property type="match status" value="1"/>
</dbReference>
<comment type="caution">
    <text evidence="2">The sequence shown here is derived from an EMBL/GenBank/DDBJ whole genome shotgun (WGS) entry which is preliminary data.</text>
</comment>
<dbReference type="Gene3D" id="1.10.10.880">
    <property type="entry name" value="Anti sigma-E protein RseA, N-terminal domain"/>
    <property type="match status" value="1"/>
</dbReference>
<reference evidence="2" key="2">
    <citation type="submission" date="2017-11" db="EMBL/GenBank/DDBJ databases">
        <authorList>
            <person name="Das S.K."/>
        </authorList>
    </citation>
    <scope>NUCLEOTIDE SEQUENCE</scope>
    <source>
        <strain evidence="2">S4-41</strain>
    </source>
</reference>